<accession>A0A5C3Q6Q5</accession>
<dbReference type="GO" id="GO:0005739">
    <property type="term" value="C:mitochondrion"/>
    <property type="evidence" value="ECO:0007669"/>
    <property type="project" value="TreeGrafter"/>
</dbReference>
<dbReference type="EMBL" id="ML178849">
    <property type="protein sequence ID" value="TFK97236.1"/>
    <property type="molecule type" value="Genomic_DNA"/>
</dbReference>
<dbReference type="Gene3D" id="3.40.50.12230">
    <property type="match status" value="1"/>
</dbReference>
<feature type="compositionally biased region" description="Basic and acidic residues" evidence="5">
    <location>
        <begin position="558"/>
        <end position="569"/>
    </location>
</feature>
<dbReference type="SUPFAM" id="SSF53328">
    <property type="entry name" value="Formyltransferase"/>
    <property type="match status" value="1"/>
</dbReference>
<comment type="similarity">
    <text evidence="1">Belongs to the Fmt family.</text>
</comment>
<gene>
    <name evidence="8" type="ORF">BDV98DRAFT_632879</name>
</gene>
<dbReference type="InterPro" id="IPR005793">
    <property type="entry name" value="Formyl_trans_C"/>
</dbReference>
<dbReference type="OrthoDB" id="10268103at2759"/>
<keyword evidence="3 8" id="KW-0808">Transferase</keyword>
<dbReference type="EC" id="2.1.2.9" evidence="2"/>
<dbReference type="AlphaFoldDB" id="A0A5C3Q6Q5"/>
<evidence type="ECO:0000313" key="8">
    <source>
        <dbReference type="EMBL" id="TFK97236.1"/>
    </source>
</evidence>
<evidence type="ECO:0000256" key="2">
    <source>
        <dbReference type="ARBA" id="ARBA00012261"/>
    </source>
</evidence>
<evidence type="ECO:0000259" key="6">
    <source>
        <dbReference type="Pfam" id="PF00551"/>
    </source>
</evidence>
<proteinExistence type="inferred from homology"/>
<dbReference type="InterPro" id="IPR036477">
    <property type="entry name" value="Formyl_transf_N_sf"/>
</dbReference>
<evidence type="ECO:0000313" key="9">
    <source>
        <dbReference type="Proteomes" id="UP000305067"/>
    </source>
</evidence>
<evidence type="ECO:0000256" key="1">
    <source>
        <dbReference type="ARBA" id="ARBA00010699"/>
    </source>
</evidence>
<feature type="region of interest" description="Disordered" evidence="5">
    <location>
        <begin position="68"/>
        <end position="87"/>
    </location>
</feature>
<dbReference type="CDD" id="cd08646">
    <property type="entry name" value="FMT_core_Met-tRNA-FMT_N"/>
    <property type="match status" value="1"/>
</dbReference>
<reference evidence="8 9" key="1">
    <citation type="journal article" date="2019" name="Nat. Ecol. Evol.">
        <title>Megaphylogeny resolves global patterns of mushroom evolution.</title>
        <authorList>
            <person name="Varga T."/>
            <person name="Krizsan K."/>
            <person name="Foldi C."/>
            <person name="Dima B."/>
            <person name="Sanchez-Garcia M."/>
            <person name="Sanchez-Ramirez S."/>
            <person name="Szollosi G.J."/>
            <person name="Szarkandi J.G."/>
            <person name="Papp V."/>
            <person name="Albert L."/>
            <person name="Andreopoulos W."/>
            <person name="Angelini C."/>
            <person name="Antonin V."/>
            <person name="Barry K.W."/>
            <person name="Bougher N.L."/>
            <person name="Buchanan P."/>
            <person name="Buyck B."/>
            <person name="Bense V."/>
            <person name="Catcheside P."/>
            <person name="Chovatia M."/>
            <person name="Cooper J."/>
            <person name="Damon W."/>
            <person name="Desjardin D."/>
            <person name="Finy P."/>
            <person name="Geml J."/>
            <person name="Haridas S."/>
            <person name="Hughes K."/>
            <person name="Justo A."/>
            <person name="Karasinski D."/>
            <person name="Kautmanova I."/>
            <person name="Kiss B."/>
            <person name="Kocsube S."/>
            <person name="Kotiranta H."/>
            <person name="LaButti K.M."/>
            <person name="Lechner B.E."/>
            <person name="Liimatainen K."/>
            <person name="Lipzen A."/>
            <person name="Lukacs Z."/>
            <person name="Mihaltcheva S."/>
            <person name="Morgado L.N."/>
            <person name="Niskanen T."/>
            <person name="Noordeloos M.E."/>
            <person name="Ohm R.A."/>
            <person name="Ortiz-Santana B."/>
            <person name="Ovrebo C."/>
            <person name="Racz N."/>
            <person name="Riley R."/>
            <person name="Savchenko A."/>
            <person name="Shiryaev A."/>
            <person name="Soop K."/>
            <person name="Spirin V."/>
            <person name="Szebenyi C."/>
            <person name="Tomsovsky M."/>
            <person name="Tulloss R.E."/>
            <person name="Uehling J."/>
            <person name="Grigoriev I.V."/>
            <person name="Vagvolgyi C."/>
            <person name="Papp T."/>
            <person name="Martin F.M."/>
            <person name="Miettinen O."/>
            <person name="Hibbett D.S."/>
            <person name="Nagy L.G."/>
        </authorList>
    </citation>
    <scope>NUCLEOTIDE SEQUENCE [LARGE SCALE GENOMIC DNA]</scope>
    <source>
        <strain evidence="8 9">CBS 309.79</strain>
    </source>
</reference>
<dbReference type="InterPro" id="IPR002376">
    <property type="entry name" value="Formyl_transf_N"/>
</dbReference>
<feature type="compositionally biased region" description="Basic residues" evidence="5">
    <location>
        <begin position="479"/>
        <end position="490"/>
    </location>
</feature>
<keyword evidence="4" id="KW-0648">Protein biosynthesis</keyword>
<evidence type="ECO:0000256" key="4">
    <source>
        <dbReference type="ARBA" id="ARBA00022917"/>
    </source>
</evidence>
<dbReference type="SUPFAM" id="SSF50486">
    <property type="entry name" value="FMT C-terminal domain-like"/>
    <property type="match status" value="1"/>
</dbReference>
<dbReference type="InterPro" id="IPR011034">
    <property type="entry name" value="Formyl_transferase-like_C_sf"/>
</dbReference>
<dbReference type="PANTHER" id="PTHR11138:SF5">
    <property type="entry name" value="METHIONYL-TRNA FORMYLTRANSFERASE, MITOCHONDRIAL"/>
    <property type="match status" value="1"/>
</dbReference>
<evidence type="ECO:0000256" key="3">
    <source>
        <dbReference type="ARBA" id="ARBA00022679"/>
    </source>
</evidence>
<dbReference type="Proteomes" id="UP000305067">
    <property type="component" value="Unassembled WGS sequence"/>
</dbReference>
<feature type="domain" description="Formyl transferase C-terminal" evidence="7">
    <location>
        <begin position="330"/>
        <end position="441"/>
    </location>
</feature>
<evidence type="ECO:0000256" key="5">
    <source>
        <dbReference type="SAM" id="MobiDB-lite"/>
    </source>
</evidence>
<feature type="domain" description="Formyl transferase N-terminal" evidence="6">
    <location>
        <begin position="101"/>
        <end position="271"/>
    </location>
</feature>
<organism evidence="8 9">
    <name type="scientific">Pterulicium gracile</name>
    <dbReference type="NCBI Taxonomy" id="1884261"/>
    <lineage>
        <taxon>Eukaryota</taxon>
        <taxon>Fungi</taxon>
        <taxon>Dikarya</taxon>
        <taxon>Basidiomycota</taxon>
        <taxon>Agaricomycotina</taxon>
        <taxon>Agaricomycetes</taxon>
        <taxon>Agaricomycetidae</taxon>
        <taxon>Agaricales</taxon>
        <taxon>Pleurotineae</taxon>
        <taxon>Pterulaceae</taxon>
        <taxon>Pterulicium</taxon>
    </lineage>
</organism>
<name>A0A5C3Q6Q5_9AGAR</name>
<dbReference type="Pfam" id="PF00551">
    <property type="entry name" value="Formyl_trans_N"/>
    <property type="match status" value="1"/>
</dbReference>
<dbReference type="STRING" id="1884261.A0A5C3Q6Q5"/>
<protein>
    <recommendedName>
        <fullName evidence="2">methionyl-tRNA formyltransferase</fullName>
        <ecNumber evidence="2">2.1.2.9</ecNumber>
    </recommendedName>
</protein>
<dbReference type="PANTHER" id="PTHR11138">
    <property type="entry name" value="METHIONYL-TRNA FORMYLTRANSFERASE"/>
    <property type="match status" value="1"/>
</dbReference>
<feature type="region of interest" description="Disordered" evidence="5">
    <location>
        <begin position="476"/>
        <end position="575"/>
    </location>
</feature>
<dbReference type="InterPro" id="IPR041711">
    <property type="entry name" value="Met-tRNA-FMT_N"/>
</dbReference>
<dbReference type="Pfam" id="PF02911">
    <property type="entry name" value="Formyl_trans_C"/>
    <property type="match status" value="1"/>
</dbReference>
<keyword evidence="9" id="KW-1185">Reference proteome</keyword>
<sequence length="575" mass="64378">MSLSSHLLPLARGAVRSPPIVCGRLLLPNRVSSYLSHRKFQLSPLLGRGDQLSGVRSFHCSRRVQEQVPGTPAVDETNKENVAPGEGKKVQVEGEPKKFKILFAGRDEFSCLVLKQLHKTSSLWSEIHVLTQPDMMVGRDKKELSVSPLKNLAQELKLPVVPMPKDKVSFRTWTPPAPFALEEGTTTPPDDQILITASFGRVVSLPFLSHFLPSRRLNVHPSLLPTYRGPSPIQYSIIDQLPESGVCVISMNEFKKGIDTGDIWGMEKVDLGKSEKLSKKQEGPMFDEVRDRMGKAGAGLLTRVLKEMKMGTATCVPQADATDARHAPAIKLEDAYIDFKTMTAEDIEARFRAYGHQRPLTTTVPTPTGPRRLQLIHITVFPPLPSHYPPVALSLTPGACTMNRSFSKFMLVRCLSGGILRVRRVKMEGKENLWAEEWWHGLASMWGWKGSKGAEVTFGEVGPGELGEYKGVTEERGKGNKVGKKAMKKERRNEMRREEWEEAVRRDQVREREEAARRRGEMEGRGGEDGGKEVRRGVGVQEMRAREEARATFVQGNKEGREEKREDNWRTGSSS</sequence>
<dbReference type="GO" id="GO:0004479">
    <property type="term" value="F:methionyl-tRNA formyltransferase activity"/>
    <property type="evidence" value="ECO:0007669"/>
    <property type="project" value="UniProtKB-EC"/>
</dbReference>
<feature type="compositionally biased region" description="Basic and acidic residues" evidence="5">
    <location>
        <begin position="491"/>
        <end position="536"/>
    </location>
</feature>
<evidence type="ECO:0000259" key="7">
    <source>
        <dbReference type="Pfam" id="PF02911"/>
    </source>
</evidence>